<dbReference type="AlphaFoldDB" id="A0A5J4NRS5"/>
<feature type="domain" description="G-protein coupled receptors family 1 profile" evidence="12">
    <location>
        <begin position="22"/>
        <end position="87"/>
    </location>
</feature>
<evidence type="ECO:0000256" key="2">
    <source>
        <dbReference type="ARBA" id="ARBA00022475"/>
    </source>
</evidence>
<reference evidence="13 14" key="1">
    <citation type="journal article" date="2019" name="Gigascience">
        <title>Whole-genome sequence of the oriental lung fluke Paragonimus westermani.</title>
        <authorList>
            <person name="Oey H."/>
            <person name="Zakrzewski M."/>
            <person name="Narain K."/>
            <person name="Devi K.R."/>
            <person name="Agatsuma T."/>
            <person name="Nawaratna S."/>
            <person name="Gobert G.N."/>
            <person name="Jones M.K."/>
            <person name="Ragan M.A."/>
            <person name="McManus D.P."/>
            <person name="Krause L."/>
        </authorList>
    </citation>
    <scope>NUCLEOTIDE SEQUENCE [LARGE SCALE GENOMIC DNA]</scope>
    <source>
        <strain evidence="13 14">IND2009</strain>
    </source>
</reference>
<keyword evidence="9" id="KW-0325">Glycoprotein</keyword>
<dbReference type="GO" id="GO:0004930">
    <property type="term" value="F:G protein-coupled receptor activity"/>
    <property type="evidence" value="ECO:0007669"/>
    <property type="project" value="UniProtKB-KW"/>
</dbReference>
<sequence length="111" mass="12454">METFVLTISCLCVLITVVGLLGNLLVICVLTGCSTRMVYETFCVGLAWTDLTYLSLSCPITVVQYYIRSWIFGLFWCKVFFFIVQVSKITIENNDLSGSPKLTVQSSPETF</sequence>
<dbReference type="PRINTS" id="PR00237">
    <property type="entry name" value="GPCRRHODOPSN"/>
</dbReference>
<name>A0A5J4NRS5_9TREM</name>
<organism evidence="13 14">
    <name type="scientific">Paragonimus westermani</name>
    <dbReference type="NCBI Taxonomy" id="34504"/>
    <lineage>
        <taxon>Eukaryota</taxon>
        <taxon>Metazoa</taxon>
        <taxon>Spiralia</taxon>
        <taxon>Lophotrochozoa</taxon>
        <taxon>Platyhelminthes</taxon>
        <taxon>Trematoda</taxon>
        <taxon>Digenea</taxon>
        <taxon>Plagiorchiida</taxon>
        <taxon>Troglotremata</taxon>
        <taxon>Troglotrematidae</taxon>
        <taxon>Paragonimus</taxon>
    </lineage>
</organism>
<comment type="caution">
    <text evidence="13">The sequence shown here is derived from an EMBL/GenBank/DDBJ whole genome shotgun (WGS) entry which is preliminary data.</text>
</comment>
<evidence type="ECO:0000259" key="12">
    <source>
        <dbReference type="PROSITE" id="PS50262"/>
    </source>
</evidence>
<evidence type="ECO:0000256" key="9">
    <source>
        <dbReference type="ARBA" id="ARBA00023180"/>
    </source>
</evidence>
<evidence type="ECO:0000256" key="5">
    <source>
        <dbReference type="ARBA" id="ARBA00023040"/>
    </source>
</evidence>
<keyword evidence="6 11" id="KW-0472">Membrane</keyword>
<evidence type="ECO:0000256" key="4">
    <source>
        <dbReference type="ARBA" id="ARBA00022989"/>
    </source>
</evidence>
<keyword evidence="8" id="KW-0675">Receptor</keyword>
<keyword evidence="2" id="KW-1003">Cell membrane</keyword>
<feature type="transmembrane region" description="Helical" evidence="11">
    <location>
        <begin position="73"/>
        <end position="91"/>
    </location>
</feature>
<dbReference type="Proteomes" id="UP000324629">
    <property type="component" value="Unassembled WGS sequence"/>
</dbReference>
<dbReference type="EMBL" id="QNGE01001168">
    <property type="protein sequence ID" value="KAA3678252.1"/>
    <property type="molecule type" value="Genomic_DNA"/>
</dbReference>
<keyword evidence="5" id="KW-0297">G-protein coupled receptor</keyword>
<dbReference type="PANTHER" id="PTHR45695">
    <property type="entry name" value="LEUCOKININ RECEPTOR-RELATED"/>
    <property type="match status" value="1"/>
</dbReference>
<keyword evidence="14" id="KW-1185">Reference proteome</keyword>
<proteinExistence type="predicted"/>
<evidence type="ECO:0000256" key="7">
    <source>
        <dbReference type="ARBA" id="ARBA00023157"/>
    </source>
</evidence>
<dbReference type="PANTHER" id="PTHR45695:SF23">
    <property type="entry name" value="GALANIN-LIKE G-PROTEIN COUPLED RECEPTOR NPR-9"/>
    <property type="match status" value="1"/>
</dbReference>
<dbReference type="Gene3D" id="1.20.1070.10">
    <property type="entry name" value="Rhodopsin 7-helix transmembrane proteins"/>
    <property type="match status" value="1"/>
</dbReference>
<evidence type="ECO:0000313" key="14">
    <source>
        <dbReference type="Proteomes" id="UP000324629"/>
    </source>
</evidence>
<comment type="subcellular location">
    <subcellularLocation>
        <location evidence="1">Cell membrane</location>
        <topology evidence="1">Multi-pass membrane protein</topology>
    </subcellularLocation>
</comment>
<keyword evidence="10" id="KW-0807">Transducer</keyword>
<evidence type="ECO:0000256" key="1">
    <source>
        <dbReference type="ARBA" id="ARBA00004651"/>
    </source>
</evidence>
<keyword evidence="4 11" id="KW-1133">Transmembrane helix</keyword>
<dbReference type="InterPro" id="IPR017452">
    <property type="entry name" value="GPCR_Rhodpsn_7TM"/>
</dbReference>
<dbReference type="GO" id="GO:0005886">
    <property type="term" value="C:plasma membrane"/>
    <property type="evidence" value="ECO:0007669"/>
    <property type="project" value="UniProtKB-SubCell"/>
</dbReference>
<dbReference type="PROSITE" id="PS50262">
    <property type="entry name" value="G_PROTEIN_RECEP_F1_2"/>
    <property type="match status" value="1"/>
</dbReference>
<evidence type="ECO:0000256" key="10">
    <source>
        <dbReference type="ARBA" id="ARBA00023224"/>
    </source>
</evidence>
<keyword evidence="3 11" id="KW-0812">Transmembrane</keyword>
<evidence type="ECO:0000256" key="6">
    <source>
        <dbReference type="ARBA" id="ARBA00023136"/>
    </source>
</evidence>
<accession>A0A5J4NRS5</accession>
<evidence type="ECO:0000256" key="8">
    <source>
        <dbReference type="ARBA" id="ARBA00023170"/>
    </source>
</evidence>
<evidence type="ECO:0000256" key="3">
    <source>
        <dbReference type="ARBA" id="ARBA00022692"/>
    </source>
</evidence>
<evidence type="ECO:0000313" key="13">
    <source>
        <dbReference type="EMBL" id="KAA3678252.1"/>
    </source>
</evidence>
<dbReference type="Pfam" id="PF00001">
    <property type="entry name" value="7tm_1"/>
    <property type="match status" value="1"/>
</dbReference>
<dbReference type="SUPFAM" id="SSF81321">
    <property type="entry name" value="Family A G protein-coupled receptor-like"/>
    <property type="match status" value="1"/>
</dbReference>
<keyword evidence="7" id="KW-1015">Disulfide bond</keyword>
<feature type="transmembrane region" description="Helical" evidence="11">
    <location>
        <begin position="6"/>
        <end position="30"/>
    </location>
</feature>
<dbReference type="InterPro" id="IPR000276">
    <property type="entry name" value="GPCR_Rhodpsn"/>
</dbReference>
<protein>
    <recommendedName>
        <fullName evidence="12">G-protein coupled receptors family 1 profile domain-containing protein</fullName>
    </recommendedName>
</protein>
<evidence type="ECO:0000256" key="11">
    <source>
        <dbReference type="SAM" id="Phobius"/>
    </source>
</evidence>
<gene>
    <name evidence="13" type="ORF">DEA37_0005735</name>
</gene>